<dbReference type="AlphaFoldDB" id="A0A9W8X7M2"/>
<dbReference type="InterPro" id="IPR052766">
    <property type="entry name" value="S41A_metabolite_peptidase"/>
</dbReference>
<proteinExistence type="predicted"/>
<dbReference type="OrthoDB" id="27214at2759"/>
<organism evidence="1 2">
    <name type="scientific">Didymella glomerata</name>
    <dbReference type="NCBI Taxonomy" id="749621"/>
    <lineage>
        <taxon>Eukaryota</taxon>
        <taxon>Fungi</taxon>
        <taxon>Dikarya</taxon>
        <taxon>Ascomycota</taxon>
        <taxon>Pezizomycotina</taxon>
        <taxon>Dothideomycetes</taxon>
        <taxon>Pleosporomycetidae</taxon>
        <taxon>Pleosporales</taxon>
        <taxon>Pleosporineae</taxon>
        <taxon>Didymellaceae</taxon>
        <taxon>Didymella</taxon>
    </lineage>
</organism>
<evidence type="ECO:0000313" key="2">
    <source>
        <dbReference type="Proteomes" id="UP001140562"/>
    </source>
</evidence>
<dbReference type="PANTHER" id="PTHR37049:SF5">
    <property type="entry name" value="TAIL SPECIFIC PROTEASE DOMAIN-CONTAINING PROTEIN"/>
    <property type="match status" value="1"/>
</dbReference>
<gene>
    <name evidence="1" type="ORF">N0V87_000504</name>
</gene>
<name>A0A9W8X7M2_9PLEO</name>
<dbReference type="Proteomes" id="UP001140562">
    <property type="component" value="Unassembled WGS sequence"/>
</dbReference>
<reference evidence="1" key="1">
    <citation type="submission" date="2022-10" db="EMBL/GenBank/DDBJ databases">
        <title>Tapping the CABI collections for fungal endophytes: first genome assemblies for Collariella, Neodidymelliopsis, Ascochyta clinopodiicola, Didymella pomorum, Didymosphaeria variabile, Neocosmospora piperis and Neocucurbitaria cava.</title>
        <authorList>
            <person name="Hill R."/>
        </authorList>
    </citation>
    <scope>NUCLEOTIDE SEQUENCE</scope>
    <source>
        <strain evidence="1">IMI 360193</strain>
    </source>
</reference>
<evidence type="ECO:0000313" key="1">
    <source>
        <dbReference type="EMBL" id="KAJ4343282.1"/>
    </source>
</evidence>
<dbReference type="PANTHER" id="PTHR37049">
    <property type="entry name" value="PEPTIDASE S41 FAMILY PROTEIN"/>
    <property type="match status" value="1"/>
</dbReference>
<sequence length="261" mass="28775">MGLPNSAALGLLFDEWIPLMYLPDKSEWPFTERIFQPNQIVLLTDGLCASTCALFVEMMTQAGVKTVVAGGRPEKGPMQTASGTRGARSYDTYSLDSDMSFARSIDDTVDVNLNATVPEVRDSAIYINYAAFNLRDQIGKSDTTPLQFKYEAADCRIYYTVANIYNMTRLWHDVSAAAFVDSSLCVDGSTGYSQANNTNPIAPPKPDTRPAVLSLNTTAVEQVKWDDDNSDSLFAGKSSTGTRNNSPLPGLRKGHWWRRVF</sequence>
<dbReference type="EMBL" id="JAPEUV010000003">
    <property type="protein sequence ID" value="KAJ4343282.1"/>
    <property type="molecule type" value="Genomic_DNA"/>
</dbReference>
<protein>
    <submittedName>
        <fullName evidence="1">Uncharacterized protein</fullName>
    </submittedName>
</protein>
<keyword evidence="2" id="KW-1185">Reference proteome</keyword>
<accession>A0A9W8X7M2</accession>
<comment type="caution">
    <text evidence="1">The sequence shown here is derived from an EMBL/GenBank/DDBJ whole genome shotgun (WGS) entry which is preliminary data.</text>
</comment>